<accession>A0A0L6UGX7</accession>
<feature type="non-terminal residue" evidence="1">
    <location>
        <position position="1"/>
    </location>
</feature>
<sequence length="43" mass="4806">RMGKVSEQTIEIMASFTKLVKCNDGTLPIKLSVTLSVFLKKLH</sequence>
<keyword evidence="2" id="KW-1185">Reference proteome</keyword>
<name>A0A0L6UGX7_9BASI</name>
<dbReference type="VEuPathDB" id="FungiDB:VP01_6112g1"/>
<organism evidence="1 2">
    <name type="scientific">Puccinia sorghi</name>
    <dbReference type="NCBI Taxonomy" id="27349"/>
    <lineage>
        <taxon>Eukaryota</taxon>
        <taxon>Fungi</taxon>
        <taxon>Dikarya</taxon>
        <taxon>Basidiomycota</taxon>
        <taxon>Pucciniomycotina</taxon>
        <taxon>Pucciniomycetes</taxon>
        <taxon>Pucciniales</taxon>
        <taxon>Pucciniaceae</taxon>
        <taxon>Puccinia</taxon>
    </lineage>
</organism>
<dbReference type="AlphaFoldDB" id="A0A0L6UGX7"/>
<protein>
    <submittedName>
        <fullName evidence="1">Uncharacterized protein</fullName>
    </submittedName>
</protein>
<dbReference type="Proteomes" id="UP000037035">
    <property type="component" value="Unassembled WGS sequence"/>
</dbReference>
<gene>
    <name evidence="1" type="ORF">VP01_6112g1</name>
</gene>
<proteinExistence type="predicted"/>
<dbReference type="EMBL" id="LAVV01011400">
    <property type="protein sequence ID" value="KNZ47814.1"/>
    <property type="molecule type" value="Genomic_DNA"/>
</dbReference>
<evidence type="ECO:0000313" key="1">
    <source>
        <dbReference type="EMBL" id="KNZ47814.1"/>
    </source>
</evidence>
<reference evidence="1 2" key="1">
    <citation type="submission" date="2015-08" db="EMBL/GenBank/DDBJ databases">
        <title>Next Generation Sequencing and Analysis of the Genome of Puccinia sorghi L Schw, the Causal Agent of Maize Common Rust.</title>
        <authorList>
            <person name="Rochi L."/>
            <person name="Burguener G."/>
            <person name="Darino M."/>
            <person name="Turjanski A."/>
            <person name="Kreff E."/>
            <person name="Dieguez M.J."/>
            <person name="Sacco F."/>
        </authorList>
    </citation>
    <scope>NUCLEOTIDE SEQUENCE [LARGE SCALE GENOMIC DNA]</scope>
    <source>
        <strain evidence="1 2">RO10H11247</strain>
    </source>
</reference>
<evidence type="ECO:0000313" key="2">
    <source>
        <dbReference type="Proteomes" id="UP000037035"/>
    </source>
</evidence>
<comment type="caution">
    <text evidence="1">The sequence shown here is derived from an EMBL/GenBank/DDBJ whole genome shotgun (WGS) entry which is preliminary data.</text>
</comment>